<evidence type="ECO:0000313" key="2">
    <source>
        <dbReference type="EMBL" id="KAK3676198.1"/>
    </source>
</evidence>
<accession>A0AAE1C2Z9</accession>
<sequence>MSRPESVSHDGLELHEHERRKIVLNSPISSMPRRYSRDSAFDDDGKQPVVKRVNKCSPTAQDDLPKKRWKRESVRWHKTGQPVKTTYRDISEQIPKRVAGRVAATPVLDDVGPLELVETPHEFDDVIKELEACLPDPTVETNAAITATLDIKLDGLFEKDAALNSPYREDDNPNAARSWRADCTRFQSRSSNFEPPALVNAEAETEAGYLPEDLYNFEQGENDDACFSTITTTPNTDTGLALYAKPSTNAGRNSHDLYQIQYVWRGAVEDPLLRTLQPSGPATHWDRKLIRALARIAYYGTAHEINRLLWQKVSERGA</sequence>
<comment type="caution">
    <text evidence="2">The sequence shown here is derived from an EMBL/GenBank/DDBJ whole genome shotgun (WGS) entry which is preliminary data.</text>
</comment>
<gene>
    <name evidence="2" type="ORF">LTR78_003948</name>
</gene>
<keyword evidence="3" id="KW-1185">Reference proteome</keyword>
<dbReference type="AlphaFoldDB" id="A0AAE1C2Z9"/>
<proteinExistence type="predicted"/>
<dbReference type="EMBL" id="JAUTXT010000011">
    <property type="protein sequence ID" value="KAK3676198.1"/>
    <property type="molecule type" value="Genomic_DNA"/>
</dbReference>
<evidence type="ECO:0000313" key="3">
    <source>
        <dbReference type="Proteomes" id="UP001274830"/>
    </source>
</evidence>
<protein>
    <submittedName>
        <fullName evidence="2">Uncharacterized protein</fullName>
    </submittedName>
</protein>
<dbReference type="Proteomes" id="UP001274830">
    <property type="component" value="Unassembled WGS sequence"/>
</dbReference>
<feature type="region of interest" description="Disordered" evidence="1">
    <location>
        <begin position="26"/>
        <end position="48"/>
    </location>
</feature>
<feature type="compositionally biased region" description="Basic and acidic residues" evidence="1">
    <location>
        <begin position="35"/>
        <end position="46"/>
    </location>
</feature>
<organism evidence="2 3">
    <name type="scientific">Recurvomyces mirabilis</name>
    <dbReference type="NCBI Taxonomy" id="574656"/>
    <lineage>
        <taxon>Eukaryota</taxon>
        <taxon>Fungi</taxon>
        <taxon>Dikarya</taxon>
        <taxon>Ascomycota</taxon>
        <taxon>Pezizomycotina</taxon>
        <taxon>Dothideomycetes</taxon>
        <taxon>Dothideomycetidae</taxon>
        <taxon>Mycosphaerellales</taxon>
        <taxon>Teratosphaeriaceae</taxon>
        <taxon>Recurvomyces</taxon>
    </lineage>
</organism>
<evidence type="ECO:0000256" key="1">
    <source>
        <dbReference type="SAM" id="MobiDB-lite"/>
    </source>
</evidence>
<reference evidence="2" key="1">
    <citation type="submission" date="2023-07" db="EMBL/GenBank/DDBJ databases">
        <title>Black Yeasts Isolated from many extreme environments.</title>
        <authorList>
            <person name="Coleine C."/>
            <person name="Stajich J.E."/>
            <person name="Selbmann L."/>
        </authorList>
    </citation>
    <scope>NUCLEOTIDE SEQUENCE</scope>
    <source>
        <strain evidence="2">CCFEE 5485</strain>
    </source>
</reference>
<name>A0AAE1C2Z9_9PEZI</name>